<sequence length="273" mass="30883">MLVETEWKGQCDVLRDFVFAKASMSILARGFRQGVPDENLMENLDETHFCVNMDNGRTLSFRGDEQISYADVVSGSICIRMVVKVTRGPAARICRPFMIFKKHDSTYAIRAVTDTVPGVCYMTTTSSFMTTKCLAEYYRERRVSVAAPGERRLVQWIDNYPGHNITPEISAALERINTEIRYLPSNSTHLTRPADSFIISKIKDTWIRRWELKKAEMIAQGLWQGDGRSGSSGMLKNPQNPYFLALAAESIAEVNAAPYRDGISYARKAMIRT</sequence>
<protein>
    <recommendedName>
        <fullName evidence="1">DDE-1 domain-containing protein</fullName>
    </recommendedName>
</protein>
<gene>
    <name evidence="2" type="ORF">R1sor_006107</name>
</gene>
<dbReference type="InterPro" id="IPR004875">
    <property type="entry name" value="DDE_SF_endonuclease_dom"/>
</dbReference>
<comment type="caution">
    <text evidence="2">The sequence shown here is derived from an EMBL/GenBank/DDBJ whole genome shotgun (WGS) entry which is preliminary data.</text>
</comment>
<evidence type="ECO:0000259" key="1">
    <source>
        <dbReference type="Pfam" id="PF03184"/>
    </source>
</evidence>
<dbReference type="Proteomes" id="UP001633002">
    <property type="component" value="Unassembled WGS sequence"/>
</dbReference>
<name>A0ABD3HQP9_9MARC</name>
<evidence type="ECO:0000313" key="2">
    <source>
        <dbReference type="EMBL" id="KAL3692456.1"/>
    </source>
</evidence>
<organism evidence="2 3">
    <name type="scientific">Riccia sorocarpa</name>
    <dbReference type="NCBI Taxonomy" id="122646"/>
    <lineage>
        <taxon>Eukaryota</taxon>
        <taxon>Viridiplantae</taxon>
        <taxon>Streptophyta</taxon>
        <taxon>Embryophyta</taxon>
        <taxon>Marchantiophyta</taxon>
        <taxon>Marchantiopsida</taxon>
        <taxon>Marchantiidae</taxon>
        <taxon>Marchantiales</taxon>
        <taxon>Ricciaceae</taxon>
        <taxon>Riccia</taxon>
    </lineage>
</organism>
<dbReference type="EMBL" id="JBJQOH010000003">
    <property type="protein sequence ID" value="KAL3692456.1"/>
    <property type="molecule type" value="Genomic_DNA"/>
</dbReference>
<evidence type="ECO:0000313" key="3">
    <source>
        <dbReference type="Proteomes" id="UP001633002"/>
    </source>
</evidence>
<dbReference type="Pfam" id="PF03184">
    <property type="entry name" value="DDE_1"/>
    <property type="match status" value="1"/>
</dbReference>
<accession>A0ABD3HQP9</accession>
<dbReference type="AlphaFoldDB" id="A0ABD3HQP9"/>
<feature type="domain" description="DDE-1" evidence="1">
    <location>
        <begin position="96"/>
        <end position="213"/>
    </location>
</feature>
<keyword evidence="3" id="KW-1185">Reference proteome</keyword>
<proteinExistence type="predicted"/>
<reference evidence="2 3" key="1">
    <citation type="submission" date="2024-09" db="EMBL/GenBank/DDBJ databases">
        <title>Chromosome-scale assembly of Riccia sorocarpa.</title>
        <authorList>
            <person name="Paukszto L."/>
        </authorList>
    </citation>
    <scope>NUCLEOTIDE SEQUENCE [LARGE SCALE GENOMIC DNA]</scope>
    <source>
        <strain evidence="2">LP-2024</strain>
        <tissue evidence="2">Aerial parts of the thallus</tissue>
    </source>
</reference>